<keyword evidence="5 7" id="KW-1133">Transmembrane helix</keyword>
<organism evidence="9 10">
    <name type="scientific">Fusicatenibacter saccharivorans</name>
    <dbReference type="NCBI Taxonomy" id="1150298"/>
    <lineage>
        <taxon>Bacteria</taxon>
        <taxon>Bacillati</taxon>
        <taxon>Bacillota</taxon>
        <taxon>Clostridia</taxon>
        <taxon>Lachnospirales</taxon>
        <taxon>Lachnospiraceae</taxon>
        <taxon>Fusicatenibacter</taxon>
    </lineage>
</organism>
<dbReference type="InterPro" id="IPR050809">
    <property type="entry name" value="UgpAE/MalFG_permease"/>
</dbReference>
<keyword evidence="10" id="KW-1185">Reference proteome</keyword>
<feature type="transmembrane region" description="Helical" evidence="7">
    <location>
        <begin position="205"/>
        <end position="224"/>
    </location>
</feature>
<dbReference type="PROSITE" id="PS50928">
    <property type="entry name" value="ABC_TM1"/>
    <property type="match status" value="1"/>
</dbReference>
<feature type="domain" description="ABC transmembrane type-1" evidence="8">
    <location>
        <begin position="126"/>
        <end position="344"/>
    </location>
</feature>
<evidence type="ECO:0000256" key="3">
    <source>
        <dbReference type="ARBA" id="ARBA00022475"/>
    </source>
</evidence>
<dbReference type="Pfam" id="PF00528">
    <property type="entry name" value="BPD_transp_1"/>
    <property type="match status" value="1"/>
</dbReference>
<comment type="subcellular location">
    <subcellularLocation>
        <location evidence="1 7">Cell membrane</location>
        <topology evidence="1 7">Multi-pass membrane protein</topology>
    </subcellularLocation>
</comment>
<evidence type="ECO:0000256" key="1">
    <source>
        <dbReference type="ARBA" id="ARBA00004651"/>
    </source>
</evidence>
<keyword evidence="6 7" id="KW-0472">Membrane</keyword>
<feature type="transmembrane region" description="Helical" evidence="7">
    <location>
        <begin position="130"/>
        <end position="154"/>
    </location>
</feature>
<comment type="similarity">
    <text evidence="7">Belongs to the binding-protein-dependent transport system permease family.</text>
</comment>
<keyword evidence="2 7" id="KW-0813">Transport</keyword>
<dbReference type="SUPFAM" id="SSF161098">
    <property type="entry name" value="MetI-like"/>
    <property type="match status" value="1"/>
</dbReference>
<sequence length="358" mass="40839">MNRRKRAVRYTASPERLFTGIPFVRETDQVISPSNREKEEKILSKPSKKKKGRWTKNDTELTVMALPTTVWYILFCFLPMFGLVIAFKNYKITGGKSFIYNLFHSDWAGFKNFSFLIRSNDLFVILRNTILYNLAFIVLGMIFSVGLAIMISLLHNKRASKVYQTMMFFPYFMSWVVASYFLDAFLNQDNGLINSMLRNAGKEPIQWYMSAGVWPFILIFMYLWKSTGYNMVIYLSSISGIDTTLYEAAVMDGANKRQQVWHITLPCLKSVIIMMFILNVGKVFYSDFGLFFQLSQGASGSIFKTTATIDTYVYNALQSSTPIGMTSAATFFQSVACCITILLANAIVKKIDEDSAII</sequence>
<evidence type="ECO:0000256" key="2">
    <source>
        <dbReference type="ARBA" id="ARBA00022448"/>
    </source>
</evidence>
<feature type="transmembrane region" description="Helical" evidence="7">
    <location>
        <begin position="328"/>
        <end position="348"/>
    </location>
</feature>
<reference evidence="9 10" key="1">
    <citation type="journal article" date="2020" name="Cell Host Microbe">
        <title>Functional and Genomic Variation between Human-Derived Isolates of Lachnospiraceae Reveals Inter- and Intra-Species Diversity.</title>
        <authorList>
            <person name="Sorbara M.T."/>
            <person name="Littmann E.R."/>
            <person name="Fontana E."/>
            <person name="Moody T.U."/>
            <person name="Kohout C.E."/>
            <person name="Gjonbalaj M."/>
            <person name="Eaton V."/>
            <person name="Seok R."/>
            <person name="Leiner I.M."/>
            <person name="Pamer E.G."/>
        </authorList>
    </citation>
    <scope>NUCLEOTIDE SEQUENCE [LARGE SCALE GENOMIC DNA]</scope>
    <source>
        <strain evidence="9 10">MSK.14.54</strain>
    </source>
</reference>
<evidence type="ECO:0000313" key="9">
    <source>
        <dbReference type="EMBL" id="NSE16023.1"/>
    </source>
</evidence>
<evidence type="ECO:0000313" key="10">
    <source>
        <dbReference type="Proteomes" id="UP000768180"/>
    </source>
</evidence>
<keyword evidence="4 7" id="KW-0812">Transmembrane</keyword>
<gene>
    <name evidence="9" type="ORF">G5B05_06280</name>
</gene>
<protein>
    <submittedName>
        <fullName evidence="9">Sugar ABC transporter permease</fullName>
    </submittedName>
</protein>
<evidence type="ECO:0000259" key="8">
    <source>
        <dbReference type="PROSITE" id="PS50928"/>
    </source>
</evidence>
<feature type="transmembrane region" description="Helical" evidence="7">
    <location>
        <begin position="61"/>
        <end position="87"/>
    </location>
</feature>
<dbReference type="InterPro" id="IPR035906">
    <property type="entry name" value="MetI-like_sf"/>
</dbReference>
<dbReference type="EMBL" id="JAAITQ010000008">
    <property type="protein sequence ID" value="NSE16023.1"/>
    <property type="molecule type" value="Genomic_DNA"/>
</dbReference>
<feature type="transmembrane region" description="Helical" evidence="7">
    <location>
        <begin position="260"/>
        <end position="285"/>
    </location>
</feature>
<accession>A0ABX2GEA7</accession>
<dbReference type="InterPro" id="IPR000515">
    <property type="entry name" value="MetI-like"/>
</dbReference>
<evidence type="ECO:0000256" key="4">
    <source>
        <dbReference type="ARBA" id="ARBA00022692"/>
    </source>
</evidence>
<evidence type="ECO:0000256" key="7">
    <source>
        <dbReference type="RuleBase" id="RU363032"/>
    </source>
</evidence>
<proteinExistence type="inferred from homology"/>
<evidence type="ECO:0000256" key="6">
    <source>
        <dbReference type="ARBA" id="ARBA00023136"/>
    </source>
</evidence>
<name>A0ABX2GEA7_9FIRM</name>
<dbReference type="PANTHER" id="PTHR43227:SF11">
    <property type="entry name" value="BLL4140 PROTEIN"/>
    <property type="match status" value="1"/>
</dbReference>
<dbReference type="Gene3D" id="1.10.3720.10">
    <property type="entry name" value="MetI-like"/>
    <property type="match status" value="1"/>
</dbReference>
<evidence type="ECO:0000256" key="5">
    <source>
        <dbReference type="ARBA" id="ARBA00022989"/>
    </source>
</evidence>
<keyword evidence="3" id="KW-1003">Cell membrane</keyword>
<feature type="transmembrane region" description="Helical" evidence="7">
    <location>
        <begin position="166"/>
        <end position="185"/>
    </location>
</feature>
<dbReference type="PANTHER" id="PTHR43227">
    <property type="entry name" value="BLL4140 PROTEIN"/>
    <property type="match status" value="1"/>
</dbReference>
<dbReference type="CDD" id="cd06261">
    <property type="entry name" value="TM_PBP2"/>
    <property type="match status" value="1"/>
</dbReference>
<dbReference type="Proteomes" id="UP000768180">
    <property type="component" value="Unassembled WGS sequence"/>
</dbReference>
<comment type="caution">
    <text evidence="9">The sequence shown here is derived from an EMBL/GenBank/DDBJ whole genome shotgun (WGS) entry which is preliminary data.</text>
</comment>